<dbReference type="Pfam" id="PF13686">
    <property type="entry name" value="DrsE_2"/>
    <property type="match status" value="1"/>
</dbReference>
<dbReference type="PANTHER" id="PTHR34655">
    <property type="entry name" value="CONSERVED WITHIN P. AEROPHILUM"/>
    <property type="match status" value="1"/>
</dbReference>
<dbReference type="OrthoDB" id="9802028at2"/>
<gene>
    <name evidence="1" type="ORF">FL857_04075</name>
</gene>
<dbReference type="SUPFAM" id="SSF75169">
    <property type="entry name" value="DsrEFH-like"/>
    <property type="match status" value="1"/>
</dbReference>
<name>A0A552VB94_9FIRM</name>
<evidence type="ECO:0000313" key="2">
    <source>
        <dbReference type="Proteomes" id="UP000319424"/>
    </source>
</evidence>
<dbReference type="InterPro" id="IPR032836">
    <property type="entry name" value="DsrE2-like"/>
</dbReference>
<sequence length="53" mass="5564">MKNAQAVGVKFLACAMSMDVMGIKKEELIDGVDVVGVATYLGAASESNINLFI</sequence>
<dbReference type="InterPro" id="IPR027396">
    <property type="entry name" value="DsrEFH-like"/>
</dbReference>
<accession>A0A552VB94</accession>
<dbReference type="PANTHER" id="PTHR34655:SF2">
    <property type="entry name" value="PEROXIREDOXIN FAMILY PROTEIN"/>
    <property type="match status" value="1"/>
</dbReference>
<proteinExistence type="predicted"/>
<dbReference type="AlphaFoldDB" id="A0A552VB94"/>
<dbReference type="Proteomes" id="UP000319424">
    <property type="component" value="Unassembled WGS sequence"/>
</dbReference>
<protein>
    <submittedName>
        <fullName evidence="1">Uncharacterized protein</fullName>
    </submittedName>
</protein>
<evidence type="ECO:0000313" key="1">
    <source>
        <dbReference type="EMBL" id="TRW27754.1"/>
    </source>
</evidence>
<dbReference type="Gene3D" id="3.40.1260.10">
    <property type="entry name" value="DsrEFH-like"/>
    <property type="match status" value="1"/>
</dbReference>
<reference evidence="1 2" key="1">
    <citation type="submission" date="2019-07" db="EMBL/GenBank/DDBJ databases">
        <title>Criibacterium bergeronii gen. nov., sp. nov. isolated from human clinical samples.</title>
        <authorList>
            <person name="Maheux A.F."/>
            <person name="Boudreau D.K."/>
            <person name="Berube E."/>
            <person name="Brodeur S."/>
            <person name="Bernard K.A."/>
            <person name="Abed J.Y."/>
            <person name="Ducrey E."/>
            <person name="Guay E.F."/>
            <person name="Raymond F."/>
            <person name="Corbeil J."/>
            <person name="Domingo M.-C."/>
            <person name="Roy P.H."/>
            <person name="Boissinot M."/>
            <person name="Tocheva E.I."/>
            <person name="Omar R.F."/>
        </authorList>
    </citation>
    <scope>NUCLEOTIDE SEQUENCE [LARGE SCALE GENOMIC DNA]</scope>
    <source>
        <strain evidence="1 2">CCRI-24246</strain>
    </source>
</reference>
<dbReference type="EMBL" id="VJXW01000004">
    <property type="protein sequence ID" value="TRW27754.1"/>
    <property type="molecule type" value="Genomic_DNA"/>
</dbReference>
<organism evidence="1 2">
    <name type="scientific">Criibacterium bergeronii</name>
    <dbReference type="NCBI Taxonomy" id="1871336"/>
    <lineage>
        <taxon>Bacteria</taxon>
        <taxon>Bacillati</taxon>
        <taxon>Bacillota</taxon>
        <taxon>Clostridia</taxon>
        <taxon>Peptostreptococcales</taxon>
        <taxon>Filifactoraceae</taxon>
        <taxon>Criibacterium</taxon>
    </lineage>
</organism>
<comment type="caution">
    <text evidence="1">The sequence shown here is derived from an EMBL/GenBank/DDBJ whole genome shotgun (WGS) entry which is preliminary data.</text>
</comment>